<proteinExistence type="inferred from homology"/>
<dbReference type="OMA" id="NCKENNQ"/>
<feature type="region of interest" description="Disordered" evidence="11">
    <location>
        <begin position="97"/>
        <end position="120"/>
    </location>
</feature>
<evidence type="ECO:0000256" key="11">
    <source>
        <dbReference type="SAM" id="MobiDB-lite"/>
    </source>
</evidence>
<keyword evidence="7" id="KW-0904">Protein phosphatase</keyword>
<evidence type="ECO:0000256" key="4">
    <source>
        <dbReference type="ARBA" id="ARBA00022723"/>
    </source>
</evidence>
<dbReference type="OrthoDB" id="420076at2759"/>
<dbReference type="InterPro" id="IPR036457">
    <property type="entry name" value="PPM-type-like_dom_sf"/>
</dbReference>
<dbReference type="PROSITE" id="PS51746">
    <property type="entry name" value="PPM_2"/>
    <property type="match status" value="1"/>
</dbReference>
<keyword evidence="5" id="KW-0378">Hydrolase</keyword>
<protein>
    <recommendedName>
        <fullName evidence="3">protein-serine/threonine phosphatase</fullName>
        <ecNumber evidence="3">3.1.3.16</ecNumber>
    </recommendedName>
</protein>
<dbReference type="GO" id="GO:0007165">
    <property type="term" value="P:signal transduction"/>
    <property type="evidence" value="ECO:0000318"/>
    <property type="project" value="GO_Central"/>
</dbReference>
<dbReference type="Gene3D" id="3.60.40.10">
    <property type="entry name" value="PPM-type phosphatase domain"/>
    <property type="match status" value="1"/>
</dbReference>
<keyword evidence="8" id="KW-0464">Manganese</keyword>
<keyword evidence="14" id="KW-1185">Reference proteome</keyword>
<dbReference type="InterPro" id="IPR001932">
    <property type="entry name" value="PPM-type_phosphatase-like_dom"/>
</dbReference>
<comment type="catalytic activity">
    <reaction evidence="10">
        <text>O-phospho-L-threonyl-[protein] + H2O = L-threonyl-[protein] + phosphate</text>
        <dbReference type="Rhea" id="RHEA:47004"/>
        <dbReference type="Rhea" id="RHEA-COMP:11060"/>
        <dbReference type="Rhea" id="RHEA-COMP:11605"/>
        <dbReference type="ChEBI" id="CHEBI:15377"/>
        <dbReference type="ChEBI" id="CHEBI:30013"/>
        <dbReference type="ChEBI" id="CHEBI:43474"/>
        <dbReference type="ChEBI" id="CHEBI:61977"/>
        <dbReference type="EC" id="3.1.3.16"/>
    </reaction>
</comment>
<keyword evidence="6" id="KW-0460">Magnesium</keyword>
<comment type="caution">
    <text evidence="13">The sequence shown here is derived from an EMBL/GenBank/DDBJ whole genome shotgun (WGS) entry which is preliminary data.</text>
</comment>
<reference evidence="14" key="1">
    <citation type="journal article" date="2016" name="Nature">
        <title>The genome of the seagrass Zostera marina reveals angiosperm adaptation to the sea.</title>
        <authorList>
            <person name="Olsen J.L."/>
            <person name="Rouze P."/>
            <person name="Verhelst B."/>
            <person name="Lin Y.-C."/>
            <person name="Bayer T."/>
            <person name="Collen J."/>
            <person name="Dattolo E."/>
            <person name="De Paoli E."/>
            <person name="Dittami S."/>
            <person name="Maumus F."/>
            <person name="Michel G."/>
            <person name="Kersting A."/>
            <person name="Lauritano C."/>
            <person name="Lohaus R."/>
            <person name="Toepel M."/>
            <person name="Tonon T."/>
            <person name="Vanneste K."/>
            <person name="Amirebrahimi M."/>
            <person name="Brakel J."/>
            <person name="Bostroem C."/>
            <person name="Chovatia M."/>
            <person name="Grimwood J."/>
            <person name="Jenkins J.W."/>
            <person name="Jueterbock A."/>
            <person name="Mraz A."/>
            <person name="Stam W.T."/>
            <person name="Tice H."/>
            <person name="Bornberg-Bauer E."/>
            <person name="Green P.J."/>
            <person name="Pearson G.A."/>
            <person name="Procaccini G."/>
            <person name="Duarte C.M."/>
            <person name="Schmutz J."/>
            <person name="Reusch T.B.H."/>
            <person name="Van de Peer Y."/>
        </authorList>
    </citation>
    <scope>NUCLEOTIDE SEQUENCE [LARGE SCALE GENOMIC DNA]</scope>
    <source>
        <strain evidence="14">cv. Finnish</strain>
    </source>
</reference>
<comment type="similarity">
    <text evidence="2">Belongs to the PP2C family.</text>
</comment>
<evidence type="ECO:0000256" key="8">
    <source>
        <dbReference type="ARBA" id="ARBA00023211"/>
    </source>
</evidence>
<sequence length="461" mass="50535">MAFPSNLMQVESNLERGQPFDDLNVSFELKCSVAPKFGQMRSSSFSGISGAALSANPTLANTNVWNGRFHDEILSEVDSPNSFKPLQNSTSFPTLDHLTSSPLSSSPSENNSTYNGLSISPSDNTLVDSTTFLNAVDVKLAGGAAGQDRAQAVCSEQNGWLYCGVYDGFSGRDAADFLAGTLYENFASEFSQSSWNNNLPETSSSSSSSSFREDVQRCLTCALARVEDKFMTMVELEMDMRPDLVSIGSSVLAMLLHGTDLYIMNLGDSRAVLGTEMDTIRAVQLTEIHSLQNESERQRLIDDHPLDPNPIVGGRVKGILQLTRAIGVGYLKKKEMNDKLMGILKVRNLYDPPYTYTEPFTTCHMVSETDLFVVLGSDGLYDFLPNQEVVELVYLFIKSNPDGDPAKHLIEKILPRAAENACLSTEELMNVPLGDRRKFIDDVTVIVIILGNNPKTSKASI</sequence>
<accession>A0A0K9PZN6</accession>
<dbReference type="SUPFAM" id="SSF81606">
    <property type="entry name" value="PP2C-like"/>
    <property type="match status" value="1"/>
</dbReference>
<dbReference type="Proteomes" id="UP000036987">
    <property type="component" value="Unassembled WGS sequence"/>
</dbReference>
<dbReference type="STRING" id="29655.A0A0K9PZN6"/>
<name>A0A0K9PZN6_ZOSMR</name>
<organism evidence="13 14">
    <name type="scientific">Zostera marina</name>
    <name type="common">Eelgrass</name>
    <dbReference type="NCBI Taxonomy" id="29655"/>
    <lineage>
        <taxon>Eukaryota</taxon>
        <taxon>Viridiplantae</taxon>
        <taxon>Streptophyta</taxon>
        <taxon>Embryophyta</taxon>
        <taxon>Tracheophyta</taxon>
        <taxon>Spermatophyta</taxon>
        <taxon>Magnoliopsida</taxon>
        <taxon>Liliopsida</taxon>
        <taxon>Zosteraceae</taxon>
        <taxon>Zostera</taxon>
    </lineage>
</organism>
<comment type="catalytic activity">
    <reaction evidence="9">
        <text>O-phospho-L-seryl-[protein] + H2O = L-seryl-[protein] + phosphate</text>
        <dbReference type="Rhea" id="RHEA:20629"/>
        <dbReference type="Rhea" id="RHEA-COMP:9863"/>
        <dbReference type="Rhea" id="RHEA-COMP:11604"/>
        <dbReference type="ChEBI" id="CHEBI:15377"/>
        <dbReference type="ChEBI" id="CHEBI:29999"/>
        <dbReference type="ChEBI" id="CHEBI:43474"/>
        <dbReference type="ChEBI" id="CHEBI:83421"/>
        <dbReference type="EC" id="3.1.3.16"/>
    </reaction>
</comment>
<dbReference type="GO" id="GO:0046872">
    <property type="term" value="F:metal ion binding"/>
    <property type="evidence" value="ECO:0007669"/>
    <property type="project" value="UniProtKB-KW"/>
</dbReference>
<evidence type="ECO:0000256" key="7">
    <source>
        <dbReference type="ARBA" id="ARBA00022912"/>
    </source>
</evidence>
<evidence type="ECO:0000256" key="1">
    <source>
        <dbReference type="ARBA" id="ARBA00001936"/>
    </source>
</evidence>
<dbReference type="PANTHER" id="PTHR13832">
    <property type="entry name" value="PROTEIN PHOSPHATASE 2C"/>
    <property type="match status" value="1"/>
</dbReference>
<evidence type="ECO:0000256" key="5">
    <source>
        <dbReference type="ARBA" id="ARBA00022801"/>
    </source>
</evidence>
<dbReference type="CDD" id="cd00143">
    <property type="entry name" value="PP2Cc"/>
    <property type="match status" value="1"/>
</dbReference>
<evidence type="ECO:0000256" key="3">
    <source>
        <dbReference type="ARBA" id="ARBA00013081"/>
    </source>
</evidence>
<evidence type="ECO:0000256" key="9">
    <source>
        <dbReference type="ARBA" id="ARBA00047761"/>
    </source>
</evidence>
<dbReference type="SMART" id="SM00332">
    <property type="entry name" value="PP2Cc"/>
    <property type="match status" value="1"/>
</dbReference>
<dbReference type="PANTHER" id="PTHR13832:SF803">
    <property type="entry name" value="PROTEIN PHOSPHATASE 1G"/>
    <property type="match status" value="1"/>
</dbReference>
<feature type="compositionally biased region" description="Low complexity" evidence="11">
    <location>
        <begin position="98"/>
        <end position="113"/>
    </location>
</feature>
<evidence type="ECO:0000259" key="12">
    <source>
        <dbReference type="PROSITE" id="PS51746"/>
    </source>
</evidence>
<dbReference type="EMBL" id="LFYR01000291">
    <property type="protein sequence ID" value="KMZ74533.1"/>
    <property type="molecule type" value="Genomic_DNA"/>
</dbReference>
<evidence type="ECO:0000256" key="2">
    <source>
        <dbReference type="ARBA" id="ARBA00006702"/>
    </source>
</evidence>
<dbReference type="GO" id="GO:0004722">
    <property type="term" value="F:protein serine/threonine phosphatase activity"/>
    <property type="evidence" value="ECO:0000318"/>
    <property type="project" value="GO_Central"/>
</dbReference>
<evidence type="ECO:0000256" key="6">
    <source>
        <dbReference type="ARBA" id="ARBA00022842"/>
    </source>
</evidence>
<evidence type="ECO:0000256" key="10">
    <source>
        <dbReference type="ARBA" id="ARBA00048336"/>
    </source>
</evidence>
<evidence type="ECO:0000313" key="13">
    <source>
        <dbReference type="EMBL" id="KMZ74533.1"/>
    </source>
</evidence>
<dbReference type="Pfam" id="PF00481">
    <property type="entry name" value="PP2C"/>
    <property type="match status" value="1"/>
</dbReference>
<evidence type="ECO:0000313" key="14">
    <source>
        <dbReference type="Proteomes" id="UP000036987"/>
    </source>
</evidence>
<dbReference type="EC" id="3.1.3.16" evidence="3"/>
<feature type="domain" description="PPM-type phosphatase" evidence="12">
    <location>
        <begin position="133"/>
        <end position="450"/>
    </location>
</feature>
<keyword evidence="4" id="KW-0479">Metal-binding</keyword>
<gene>
    <name evidence="13" type="ORF">ZOSMA_126G00200</name>
</gene>
<dbReference type="InterPro" id="IPR015655">
    <property type="entry name" value="PP2C"/>
</dbReference>
<dbReference type="AlphaFoldDB" id="A0A0K9PZN6"/>
<comment type="cofactor">
    <cofactor evidence="1">
        <name>Mn(2+)</name>
        <dbReference type="ChEBI" id="CHEBI:29035"/>
    </cofactor>
</comment>